<sequence>MVSPLRAFAAVTAAADTAAARAEASTRWLHLVRSGADAGAGAIAGRRLVFFPPAGASASSTYELAPAVPETWSVWGVQYPGRGPRLREAQASSIREIAAACFPDLADEADHTLLFGHSFGAYVAYEVAQILQKAGRSVAGLLVAGMPAPGSWQAPPADFTDAELVRSLTRIGGTAAELLADDEMLELLLPSLRSDLELSRAYVDGHAVPLRAPVLGLGGRDDALVPAGAVATWRHRTTAWLGAVAGDGDHFFYLQDPAVLADVLGRPWPGC</sequence>
<dbReference type="PANTHER" id="PTHR11487">
    <property type="entry name" value="THIOESTERASE"/>
    <property type="match status" value="1"/>
</dbReference>
<evidence type="ECO:0000313" key="4">
    <source>
        <dbReference type="Proteomes" id="UP001499854"/>
    </source>
</evidence>
<dbReference type="InterPro" id="IPR001031">
    <property type="entry name" value="Thioesterase"/>
</dbReference>
<evidence type="ECO:0000313" key="3">
    <source>
        <dbReference type="EMBL" id="GAA2005535.1"/>
    </source>
</evidence>
<dbReference type="Pfam" id="PF00975">
    <property type="entry name" value="Thioesterase"/>
    <property type="match status" value="1"/>
</dbReference>
<comment type="caution">
    <text evidence="3">The sequence shown here is derived from an EMBL/GenBank/DDBJ whole genome shotgun (WGS) entry which is preliminary data.</text>
</comment>
<name>A0ABP5EWP9_9ACTN</name>
<reference evidence="4" key="1">
    <citation type="journal article" date="2019" name="Int. J. Syst. Evol. Microbiol.">
        <title>The Global Catalogue of Microorganisms (GCM) 10K type strain sequencing project: providing services to taxonomists for standard genome sequencing and annotation.</title>
        <authorList>
            <consortium name="The Broad Institute Genomics Platform"/>
            <consortium name="The Broad Institute Genome Sequencing Center for Infectious Disease"/>
            <person name="Wu L."/>
            <person name="Ma J."/>
        </authorList>
    </citation>
    <scope>NUCLEOTIDE SEQUENCE [LARGE SCALE GENOMIC DNA]</scope>
    <source>
        <strain evidence="4">JCM 16013</strain>
    </source>
</reference>
<feature type="domain" description="Thioesterase" evidence="2">
    <location>
        <begin position="47"/>
        <end position="259"/>
    </location>
</feature>
<evidence type="ECO:0000256" key="1">
    <source>
        <dbReference type="ARBA" id="ARBA00007169"/>
    </source>
</evidence>
<evidence type="ECO:0000259" key="2">
    <source>
        <dbReference type="Pfam" id="PF00975"/>
    </source>
</evidence>
<dbReference type="EMBL" id="BAAAQM010000086">
    <property type="protein sequence ID" value="GAA2005535.1"/>
    <property type="molecule type" value="Genomic_DNA"/>
</dbReference>
<proteinExistence type="inferred from homology"/>
<dbReference type="PANTHER" id="PTHR11487:SF0">
    <property type="entry name" value="S-ACYL FATTY ACID SYNTHASE THIOESTERASE, MEDIUM CHAIN"/>
    <property type="match status" value="1"/>
</dbReference>
<comment type="similarity">
    <text evidence="1">Belongs to the thioesterase family.</text>
</comment>
<keyword evidence="3" id="KW-0378">Hydrolase</keyword>
<dbReference type="SUPFAM" id="SSF53474">
    <property type="entry name" value="alpha/beta-Hydrolases"/>
    <property type="match status" value="1"/>
</dbReference>
<organism evidence="3 4">
    <name type="scientific">Catenulispora subtropica</name>
    <dbReference type="NCBI Taxonomy" id="450798"/>
    <lineage>
        <taxon>Bacteria</taxon>
        <taxon>Bacillati</taxon>
        <taxon>Actinomycetota</taxon>
        <taxon>Actinomycetes</taxon>
        <taxon>Catenulisporales</taxon>
        <taxon>Catenulisporaceae</taxon>
        <taxon>Catenulispora</taxon>
    </lineage>
</organism>
<dbReference type="InterPro" id="IPR012223">
    <property type="entry name" value="TEII"/>
</dbReference>
<keyword evidence="4" id="KW-1185">Reference proteome</keyword>
<protein>
    <submittedName>
        <fullName evidence="3">Alpha/beta fold hydrolase</fullName>
    </submittedName>
</protein>
<dbReference type="Proteomes" id="UP001499854">
    <property type="component" value="Unassembled WGS sequence"/>
</dbReference>
<gene>
    <name evidence="3" type="ORF">GCM10009838_84690</name>
</gene>
<dbReference type="GO" id="GO:0016787">
    <property type="term" value="F:hydrolase activity"/>
    <property type="evidence" value="ECO:0007669"/>
    <property type="project" value="UniProtKB-KW"/>
</dbReference>
<accession>A0ABP5EWP9</accession>
<dbReference type="InterPro" id="IPR029058">
    <property type="entry name" value="AB_hydrolase_fold"/>
</dbReference>
<dbReference type="Gene3D" id="3.40.50.1820">
    <property type="entry name" value="alpha/beta hydrolase"/>
    <property type="match status" value="1"/>
</dbReference>